<reference evidence="3 4" key="1">
    <citation type="submission" date="2017-03" db="EMBL/GenBank/DDBJ databases">
        <title>WGS assembly of Porphyra umbilicalis.</title>
        <authorList>
            <person name="Brawley S.H."/>
            <person name="Blouin N.A."/>
            <person name="Ficko-Blean E."/>
            <person name="Wheeler G.L."/>
            <person name="Lohr M."/>
            <person name="Goodson H.V."/>
            <person name="Jenkins J.W."/>
            <person name="Blaby-Haas C.E."/>
            <person name="Helliwell K.E."/>
            <person name="Chan C."/>
            <person name="Marriage T."/>
            <person name="Bhattacharya D."/>
            <person name="Klein A.S."/>
            <person name="Badis Y."/>
            <person name="Brodie J."/>
            <person name="Cao Y."/>
            <person name="Collen J."/>
            <person name="Dittami S.M."/>
            <person name="Gachon C.M."/>
            <person name="Green B.R."/>
            <person name="Karpowicz S."/>
            <person name="Kim J.W."/>
            <person name="Kudahl U."/>
            <person name="Lin S."/>
            <person name="Michel G."/>
            <person name="Mittag M."/>
            <person name="Olson B.J."/>
            <person name="Pangilinan J."/>
            <person name="Peng Y."/>
            <person name="Qiu H."/>
            <person name="Shu S."/>
            <person name="Singer J.T."/>
            <person name="Smith A.G."/>
            <person name="Sprecher B.N."/>
            <person name="Wagner V."/>
            <person name="Wang W."/>
            <person name="Wang Z.-Y."/>
            <person name="Yan J."/>
            <person name="Yarish C."/>
            <person name="Zoeuner-Riek S."/>
            <person name="Zhuang Y."/>
            <person name="Zou Y."/>
            <person name="Lindquist E.A."/>
            <person name="Grimwood J."/>
            <person name="Barry K."/>
            <person name="Rokhsar D.S."/>
            <person name="Schmutz J."/>
            <person name="Stiller J.W."/>
            <person name="Grossman A.R."/>
            <person name="Prochnik S.E."/>
        </authorList>
    </citation>
    <scope>NUCLEOTIDE SEQUENCE [LARGE SCALE GENOMIC DNA]</scope>
    <source>
        <strain evidence="3">4086291</strain>
    </source>
</reference>
<name>A0A1X6NVT8_PORUM</name>
<dbReference type="InterPro" id="IPR003609">
    <property type="entry name" value="Pan_app"/>
</dbReference>
<feature type="chain" id="PRO_5013163228" description="Apple domain-containing protein" evidence="1">
    <location>
        <begin position="32"/>
        <end position="427"/>
    </location>
</feature>
<feature type="domain" description="Apple" evidence="2">
    <location>
        <begin position="258"/>
        <end position="306"/>
    </location>
</feature>
<keyword evidence="1" id="KW-0732">Signal</keyword>
<evidence type="ECO:0000313" key="3">
    <source>
        <dbReference type="EMBL" id="OSX72483.1"/>
    </source>
</evidence>
<dbReference type="Proteomes" id="UP000218209">
    <property type="component" value="Unassembled WGS sequence"/>
</dbReference>
<proteinExistence type="predicted"/>
<organism evidence="3 4">
    <name type="scientific">Porphyra umbilicalis</name>
    <name type="common">Purple laver</name>
    <name type="synonym">Red alga</name>
    <dbReference type="NCBI Taxonomy" id="2786"/>
    <lineage>
        <taxon>Eukaryota</taxon>
        <taxon>Rhodophyta</taxon>
        <taxon>Bangiophyceae</taxon>
        <taxon>Bangiales</taxon>
        <taxon>Bangiaceae</taxon>
        <taxon>Porphyra</taxon>
    </lineage>
</organism>
<dbReference type="AlphaFoldDB" id="A0A1X6NVT8"/>
<dbReference type="EMBL" id="KV919058">
    <property type="protein sequence ID" value="OSX72483.1"/>
    <property type="molecule type" value="Genomic_DNA"/>
</dbReference>
<protein>
    <recommendedName>
        <fullName evidence="2">Apple domain-containing protein</fullName>
    </recommendedName>
</protein>
<evidence type="ECO:0000256" key="1">
    <source>
        <dbReference type="SAM" id="SignalP"/>
    </source>
</evidence>
<keyword evidence="4" id="KW-1185">Reference proteome</keyword>
<dbReference type="PANTHER" id="PTHR46873:SF1">
    <property type="entry name" value="EXPRESSED PROTEIN"/>
    <property type="match status" value="1"/>
</dbReference>
<feature type="domain" description="Apple" evidence="2">
    <location>
        <begin position="347"/>
        <end position="397"/>
    </location>
</feature>
<feature type="signal peptide" evidence="1">
    <location>
        <begin position="1"/>
        <end position="31"/>
    </location>
</feature>
<sequence length="427" mass="42941">MGGRCAPPRRPARVSPTLLAAVAAAVAVASACATAAAGAPPVITRQPPAKIAGAVGSDVTITAAASGGTTLQWQRAWSYHPEGWEDVVGSVGPSLTAPIGCPVYGFTVRYRLRACNADGCVTSAPSVWDTVTMPPPVWVATPPPVLPAGTTGRWVAAAPTDGWLLVTARVDGRPPGASLRGVGTVAGLPKRQAGVTVPASAFPPGARVVATASLICGGNHGISSDAIQSAPVAAAGGAPPLTAACPARVKATPGDAGGWVLTNGDTFSTPTCAACRVGCVRMPGCTTWVWGADAAVPARHRQCWLKARGGGAPPAAAPPPPGGPSPWVSGVLPAAEATACPGVWAADFDGRVLVAGDGHKKGDCTACAAACRAAADCNVWVWGFGALSPRHLQCWLKRWEGGGDPPTKAGSFMRDSPWLGGVLRDRL</sequence>
<accession>A0A1X6NVT8</accession>
<gene>
    <name evidence="3" type="ORF">BU14_0431s0007</name>
</gene>
<dbReference type="PROSITE" id="PS51257">
    <property type="entry name" value="PROKAR_LIPOPROTEIN"/>
    <property type="match status" value="1"/>
</dbReference>
<evidence type="ECO:0000259" key="2">
    <source>
        <dbReference type="Pfam" id="PF14295"/>
    </source>
</evidence>
<dbReference type="Gene3D" id="3.50.4.10">
    <property type="entry name" value="Hepatocyte Growth Factor"/>
    <property type="match status" value="1"/>
</dbReference>
<dbReference type="PANTHER" id="PTHR46873">
    <property type="entry name" value="EXPRESSED PROTEIN"/>
    <property type="match status" value="1"/>
</dbReference>
<dbReference type="Pfam" id="PF14295">
    <property type="entry name" value="PAN_4"/>
    <property type="match status" value="2"/>
</dbReference>
<evidence type="ECO:0000313" key="4">
    <source>
        <dbReference type="Proteomes" id="UP000218209"/>
    </source>
</evidence>